<evidence type="ECO:0000313" key="2">
    <source>
        <dbReference type="Proteomes" id="UP001147746"/>
    </source>
</evidence>
<accession>A0A9W9GFL3</accession>
<comment type="caution">
    <text evidence="1">The sequence shown here is derived from an EMBL/GenBank/DDBJ whole genome shotgun (WGS) entry which is preliminary data.</text>
</comment>
<keyword evidence="2" id="KW-1185">Reference proteome</keyword>
<proteinExistence type="predicted"/>
<dbReference type="AlphaFoldDB" id="A0A9W9GFL3"/>
<organism evidence="1 2">
    <name type="scientific">Penicillium atrosanguineum</name>
    <dbReference type="NCBI Taxonomy" id="1132637"/>
    <lineage>
        <taxon>Eukaryota</taxon>
        <taxon>Fungi</taxon>
        <taxon>Dikarya</taxon>
        <taxon>Ascomycota</taxon>
        <taxon>Pezizomycotina</taxon>
        <taxon>Eurotiomycetes</taxon>
        <taxon>Eurotiomycetidae</taxon>
        <taxon>Eurotiales</taxon>
        <taxon>Aspergillaceae</taxon>
        <taxon>Penicillium</taxon>
    </lineage>
</organism>
<dbReference type="Proteomes" id="UP001147746">
    <property type="component" value="Unassembled WGS sequence"/>
</dbReference>
<name>A0A9W9GFL3_9EURO</name>
<dbReference type="EMBL" id="JAPZBO010000010">
    <property type="protein sequence ID" value="KAJ5299242.1"/>
    <property type="molecule type" value="Genomic_DNA"/>
</dbReference>
<dbReference type="OrthoDB" id="4499271at2759"/>
<gene>
    <name evidence="1" type="ORF">N7476_010799</name>
</gene>
<reference evidence="1" key="2">
    <citation type="journal article" date="2023" name="IMA Fungus">
        <title>Comparative genomic study of the Penicillium genus elucidates a diverse pangenome and 15 lateral gene transfer events.</title>
        <authorList>
            <person name="Petersen C."/>
            <person name="Sorensen T."/>
            <person name="Nielsen M.R."/>
            <person name="Sondergaard T.E."/>
            <person name="Sorensen J.L."/>
            <person name="Fitzpatrick D.A."/>
            <person name="Frisvad J.C."/>
            <person name="Nielsen K.L."/>
        </authorList>
    </citation>
    <scope>NUCLEOTIDE SEQUENCE</scope>
    <source>
        <strain evidence="1">IBT 21472</strain>
    </source>
</reference>
<evidence type="ECO:0000313" key="1">
    <source>
        <dbReference type="EMBL" id="KAJ5299242.1"/>
    </source>
</evidence>
<protein>
    <submittedName>
        <fullName evidence="1">Uncharacterized protein</fullName>
    </submittedName>
</protein>
<reference evidence="1" key="1">
    <citation type="submission" date="2022-12" db="EMBL/GenBank/DDBJ databases">
        <authorList>
            <person name="Petersen C."/>
        </authorList>
    </citation>
    <scope>NUCLEOTIDE SEQUENCE</scope>
    <source>
        <strain evidence="1">IBT 21472</strain>
    </source>
</reference>
<sequence length="332" mass="38570">MTVTLNVPFHGTWYRRRQVLRAKVAGFFSSILDGAQVPNILWGEQAVDMFIDEEHLAIESRTIEFVVTDDSLDTAVRELDSFDQHKVCVDPNCILIQPNQDLPVPDAHFHTPFLQRLFTLGWVTLEKTTTRNVVEIDTISLFAKSRTLWWLPDSTLHSSAKCTDIMDISDYHSWSVDWQNLYPVKILQPMALAEALIFLLARDHRHQTNSGFIHWKKLIFTMSRQCLIDERIRTIRSDFQAYWSALHDAVNDLDHLLALLPGIREKLIEAREMPPVNFGFIRPPLYSKWELVDLVWLKAWGEVYDLKSGPLTDQDRDMKQSLLKSFLEYSSE</sequence>